<dbReference type="GO" id="GO:0047372">
    <property type="term" value="F:monoacylglycerol lipase activity"/>
    <property type="evidence" value="ECO:0007669"/>
    <property type="project" value="TreeGrafter"/>
</dbReference>
<evidence type="ECO:0000313" key="3">
    <source>
        <dbReference type="Proteomes" id="UP000031760"/>
    </source>
</evidence>
<sequence length="250" mass="27940">MLELSNTLMEGPGATVLLLHGFLGSAQQWQPIVNDLKGKHQLLLIELPGHGKSPDPNPYNLSDVASAIHQILQDLNIARVHFVGHSMGGYVGCAFAKAYPQQLLSLHLINSCAAADTDLRKSQRDRSIQLVSKYPKAFISMAVSNLFTPAEKELFEAKIDLIKSQAQKISNASIIYALMAMRDRDDYLDELRQSHFPITYIYCNADEIIPSDLVQIELKLLKTNSFQIHSGHMSIITHPNEILDKMHLIE</sequence>
<gene>
    <name evidence="2" type="ORF">NMS_0945</name>
</gene>
<accession>W8VPB4</accession>
<dbReference type="GO" id="GO:0046464">
    <property type="term" value="P:acylglycerol catabolic process"/>
    <property type="evidence" value="ECO:0007669"/>
    <property type="project" value="TreeGrafter"/>
</dbReference>
<dbReference type="InterPro" id="IPR029058">
    <property type="entry name" value="AB_hydrolase_fold"/>
</dbReference>
<dbReference type="OrthoDB" id="252464at2"/>
<dbReference type="InterPro" id="IPR050266">
    <property type="entry name" value="AB_hydrolase_sf"/>
</dbReference>
<organism evidence="2 3">
    <name type="scientific">Nonlabens marinus S1-08</name>
    <dbReference type="NCBI Taxonomy" id="1454201"/>
    <lineage>
        <taxon>Bacteria</taxon>
        <taxon>Pseudomonadati</taxon>
        <taxon>Bacteroidota</taxon>
        <taxon>Flavobacteriia</taxon>
        <taxon>Flavobacteriales</taxon>
        <taxon>Flavobacteriaceae</taxon>
        <taxon>Nonlabens</taxon>
    </lineage>
</organism>
<dbReference type="SUPFAM" id="SSF53474">
    <property type="entry name" value="alpha/beta-Hydrolases"/>
    <property type="match status" value="1"/>
</dbReference>
<dbReference type="PANTHER" id="PTHR43798">
    <property type="entry name" value="MONOACYLGLYCEROL LIPASE"/>
    <property type="match status" value="1"/>
</dbReference>
<proteinExistence type="predicted"/>
<dbReference type="PRINTS" id="PR00111">
    <property type="entry name" value="ABHYDROLASE"/>
</dbReference>
<dbReference type="AlphaFoldDB" id="W8VPB4"/>
<dbReference type="Pfam" id="PF00561">
    <property type="entry name" value="Abhydrolase_1"/>
    <property type="match status" value="1"/>
</dbReference>
<reference evidence="2 3" key="1">
    <citation type="journal article" date="2014" name="Proc. Natl. Acad. Sci. U.S.A.">
        <title>Functional characterization of flavobacteria rhodopsins reveals a unique class of light-driven chloride pump in bacteria.</title>
        <authorList>
            <person name="Yoshizawa S."/>
            <person name="Kumagai Y."/>
            <person name="Kim H."/>
            <person name="Ogura Y."/>
            <person name="Hayashi T."/>
            <person name="Iwasaki W."/>
            <person name="DeLong E.F."/>
            <person name="Kogure K."/>
        </authorList>
    </citation>
    <scope>NUCLEOTIDE SEQUENCE [LARGE SCALE GENOMIC DNA]</scope>
    <source>
        <strain evidence="2 3">S1-08</strain>
    </source>
</reference>
<evidence type="ECO:0000313" key="2">
    <source>
        <dbReference type="EMBL" id="BAO54954.1"/>
    </source>
</evidence>
<dbReference type="PANTHER" id="PTHR43798:SF33">
    <property type="entry name" value="HYDROLASE, PUTATIVE (AFU_ORTHOLOGUE AFUA_2G14860)-RELATED"/>
    <property type="match status" value="1"/>
</dbReference>
<keyword evidence="2" id="KW-0378">Hydrolase</keyword>
<dbReference type="EMBL" id="AP014548">
    <property type="protein sequence ID" value="BAO54954.1"/>
    <property type="molecule type" value="Genomic_DNA"/>
</dbReference>
<dbReference type="Gene3D" id="3.40.50.1820">
    <property type="entry name" value="alpha/beta hydrolase"/>
    <property type="match status" value="1"/>
</dbReference>
<dbReference type="GO" id="GO:0016020">
    <property type="term" value="C:membrane"/>
    <property type="evidence" value="ECO:0007669"/>
    <property type="project" value="TreeGrafter"/>
</dbReference>
<keyword evidence="3" id="KW-1185">Reference proteome</keyword>
<dbReference type="HOGENOM" id="CLU_020336_50_4_10"/>
<dbReference type="KEGG" id="nmf:NMS_0945"/>
<dbReference type="InterPro" id="IPR000073">
    <property type="entry name" value="AB_hydrolase_1"/>
</dbReference>
<feature type="domain" description="AB hydrolase-1" evidence="1">
    <location>
        <begin position="15"/>
        <end position="238"/>
    </location>
</feature>
<dbReference type="RefSeq" id="WP_148311332.1">
    <property type="nucleotide sequence ID" value="NZ_AP014548.1"/>
</dbReference>
<evidence type="ECO:0000259" key="1">
    <source>
        <dbReference type="Pfam" id="PF00561"/>
    </source>
</evidence>
<dbReference type="Proteomes" id="UP000031760">
    <property type="component" value="Chromosome"/>
</dbReference>
<dbReference type="STRING" id="1454201.NMS_0945"/>
<protein>
    <submittedName>
        <fullName evidence="2">Alpha/beta hydrolase fold</fullName>
    </submittedName>
</protein>
<name>W8VPB4_9FLAO</name>